<dbReference type="NCBIfam" id="NF001126">
    <property type="entry name" value="PRK00139.1-4"/>
    <property type="match status" value="1"/>
</dbReference>
<dbReference type="Gene3D" id="3.90.190.20">
    <property type="entry name" value="Mur ligase, C-terminal domain"/>
    <property type="match status" value="1"/>
</dbReference>
<evidence type="ECO:0000256" key="4">
    <source>
        <dbReference type="ARBA" id="ARBA00022984"/>
    </source>
</evidence>
<dbReference type="Gene3D" id="3.40.1390.10">
    <property type="entry name" value="MurE/MurF, N-terminal domain"/>
    <property type="match status" value="1"/>
</dbReference>
<comment type="function">
    <text evidence="7">Catalyzes the addition of meso-diaminopimelic acid to the nucleotide precursor UDP-N-acetylmuramoyl-L-alanyl-D-glutamate (UMAG) in the biosynthesis of bacterial cell-wall peptidoglycan.</text>
</comment>
<evidence type="ECO:0000259" key="10">
    <source>
        <dbReference type="Pfam" id="PF02875"/>
    </source>
</evidence>
<dbReference type="GO" id="GO:0008360">
    <property type="term" value="P:regulation of cell shape"/>
    <property type="evidence" value="ECO:0007669"/>
    <property type="project" value="UniProtKB-KW"/>
</dbReference>
<dbReference type="NCBIfam" id="TIGR01085">
    <property type="entry name" value="murE"/>
    <property type="match status" value="1"/>
</dbReference>
<dbReference type="InterPro" id="IPR036565">
    <property type="entry name" value="Mur-like_cat_sf"/>
</dbReference>
<feature type="modified residue" description="N6-carboxylysine" evidence="7">
    <location>
        <position position="218"/>
    </location>
</feature>
<evidence type="ECO:0000313" key="12">
    <source>
        <dbReference type="EMBL" id="QZO02266.1"/>
    </source>
</evidence>
<dbReference type="GO" id="GO:0009252">
    <property type="term" value="P:peptidoglycan biosynthetic process"/>
    <property type="evidence" value="ECO:0007669"/>
    <property type="project" value="UniProtKB-UniRule"/>
</dbReference>
<comment type="pathway">
    <text evidence="7 8">Cell wall biogenesis; peptidoglycan biosynthesis.</text>
</comment>
<dbReference type="RefSeq" id="WP_378146892.1">
    <property type="nucleotide sequence ID" value="NZ_CP081869.1"/>
</dbReference>
<dbReference type="Pfam" id="PF01225">
    <property type="entry name" value="Mur_ligase"/>
    <property type="match status" value="1"/>
</dbReference>
<proteinExistence type="inferred from homology"/>
<feature type="short sequence motif" description="Meso-diaminopimelate recognition motif" evidence="7">
    <location>
        <begin position="406"/>
        <end position="409"/>
    </location>
</feature>
<dbReference type="NCBIfam" id="NF001124">
    <property type="entry name" value="PRK00139.1-2"/>
    <property type="match status" value="1"/>
</dbReference>
<comment type="cofactor">
    <cofactor evidence="7">
        <name>Mg(2+)</name>
        <dbReference type="ChEBI" id="CHEBI:18420"/>
    </cofactor>
</comment>
<dbReference type="EC" id="6.3.2.13" evidence="7"/>
<feature type="binding site" evidence="7">
    <location>
        <begin position="151"/>
        <end position="152"/>
    </location>
    <ligand>
        <name>UDP-N-acetyl-alpha-D-muramoyl-L-alanyl-D-glutamate</name>
        <dbReference type="ChEBI" id="CHEBI:83900"/>
    </ligand>
</feature>
<gene>
    <name evidence="7" type="primary">murE</name>
    <name evidence="12" type="ORF">K6K41_04255</name>
</gene>
<keyword evidence="7" id="KW-0460">Magnesium</keyword>
<feature type="domain" description="Mur ligase central" evidence="11">
    <location>
        <begin position="107"/>
        <end position="310"/>
    </location>
</feature>
<keyword evidence="7" id="KW-0963">Cytoplasm</keyword>
<dbReference type="InterPro" id="IPR005761">
    <property type="entry name" value="UDP-N-AcMur-Glu-dNH2Pim_ligase"/>
</dbReference>
<dbReference type="GO" id="GO:0005524">
    <property type="term" value="F:ATP binding"/>
    <property type="evidence" value="ECO:0007669"/>
    <property type="project" value="UniProtKB-UniRule"/>
</dbReference>
<dbReference type="EMBL" id="CP081869">
    <property type="protein sequence ID" value="QZO02266.1"/>
    <property type="molecule type" value="Genomic_DNA"/>
</dbReference>
<dbReference type="InterPro" id="IPR000713">
    <property type="entry name" value="Mur_ligase_N"/>
</dbReference>
<dbReference type="SUPFAM" id="SSF53623">
    <property type="entry name" value="MurD-like peptide ligases, catalytic domain"/>
    <property type="match status" value="1"/>
</dbReference>
<dbReference type="InterPro" id="IPR004101">
    <property type="entry name" value="Mur_ligase_C"/>
</dbReference>
<reference evidence="12" key="1">
    <citation type="submission" date="2021-08" db="EMBL/GenBank/DDBJ databases">
        <authorList>
            <person name="Zhang H."/>
            <person name="Xu M."/>
            <person name="Yu Z."/>
            <person name="Yang L."/>
            <person name="Cai Y."/>
        </authorList>
    </citation>
    <scope>NUCLEOTIDE SEQUENCE</scope>
    <source>
        <strain evidence="12">CHL1</strain>
    </source>
</reference>
<keyword evidence="5 7" id="KW-0131">Cell cycle</keyword>
<dbReference type="InterPro" id="IPR013221">
    <property type="entry name" value="Mur_ligase_cen"/>
</dbReference>
<keyword evidence="2 7" id="KW-0132">Cell division</keyword>
<dbReference type="SUPFAM" id="SSF63418">
    <property type="entry name" value="MurE/MurF N-terminal domain"/>
    <property type="match status" value="1"/>
</dbReference>
<dbReference type="PANTHER" id="PTHR23135:SF4">
    <property type="entry name" value="UDP-N-ACETYLMURAMOYL-L-ALANYL-D-GLUTAMATE--2,6-DIAMINOPIMELATE LIGASE MURE HOMOLOG, CHLOROPLASTIC"/>
    <property type="match status" value="1"/>
</dbReference>
<dbReference type="InterPro" id="IPR035911">
    <property type="entry name" value="MurE/MurF_N"/>
</dbReference>
<comment type="similarity">
    <text evidence="1 7">Belongs to the MurCDEF family. MurE subfamily.</text>
</comment>
<evidence type="ECO:0000256" key="7">
    <source>
        <dbReference type="HAMAP-Rule" id="MF_00208"/>
    </source>
</evidence>
<keyword evidence="4 7" id="KW-0573">Peptidoglycan synthesis</keyword>
<keyword evidence="6 7" id="KW-0961">Cell wall biogenesis/degradation</keyword>
<feature type="binding site" evidence="7">
    <location>
        <begin position="406"/>
        <end position="409"/>
    </location>
    <ligand>
        <name>meso-2,6-diaminopimelate</name>
        <dbReference type="ChEBI" id="CHEBI:57791"/>
    </ligand>
</feature>
<evidence type="ECO:0000256" key="3">
    <source>
        <dbReference type="ARBA" id="ARBA00022960"/>
    </source>
</evidence>
<evidence type="ECO:0000259" key="11">
    <source>
        <dbReference type="Pfam" id="PF08245"/>
    </source>
</evidence>
<dbReference type="Gene3D" id="3.40.1190.10">
    <property type="entry name" value="Mur-like, catalytic domain"/>
    <property type="match status" value="1"/>
</dbReference>
<comment type="subcellular location">
    <subcellularLocation>
        <location evidence="7 8">Cytoplasm</location>
    </subcellularLocation>
</comment>
<dbReference type="GO" id="GO:0008765">
    <property type="term" value="F:UDP-N-acetylmuramoylalanyl-D-glutamate-2,6-diaminopimelate ligase activity"/>
    <property type="evidence" value="ECO:0007669"/>
    <property type="project" value="UniProtKB-UniRule"/>
</dbReference>
<sequence>MKAPARTLGALFPDEGLAPDVAATAIAGLTADSRAVEPGFAFAALAGAKTDGARFVAQALEKGAAAVVSEAPVDAPVPVVRVADGRLALAKAAARLYPRQPEQIAAVTGTSGKSSTVTFLRQIWSHAGHAAASLGTIGVTKPSGATYGSLTTPDPVSLHRTLDGLAEEGVTHLAMEASSHGLDQKRLHGVNLNAAAFTNLSRDHMDYHPTVEHYRDAKLRLFTELLPKDGTAVVWADSSDAPAFIDAAKARGQGLFTLGRKGETFRLTDVRRDGLAQILSLDTPAGLREVRLPLAGDFQAENALVAAGLAIATGVDQDVALAGLERLEGVPGRLELVGETPSGAAVFVDYAHKPDALASVLAALRPFAAGRLVAVFGAGGDRDPGKRPMMGEAAAAGADDVVVTDDNPRSEEPAKIRAAILAAAPQAREIGDRRTAIETAVGEAKAGDVVVIAGKGHETGQIVGDRTLPFSDHEVVRETLAKLGDAA</sequence>
<feature type="binding site" evidence="7">
    <location>
        <position position="382"/>
    </location>
    <ligand>
        <name>meso-2,6-diaminopimelate</name>
        <dbReference type="ChEBI" id="CHEBI:57791"/>
    </ligand>
</feature>
<feature type="binding site" evidence="7">
    <location>
        <position position="186"/>
    </location>
    <ligand>
        <name>UDP-N-acetyl-alpha-D-muramoyl-L-alanyl-D-glutamate</name>
        <dbReference type="ChEBI" id="CHEBI:83900"/>
    </ligand>
</feature>
<feature type="binding site" evidence="7">
    <location>
        <begin position="109"/>
        <end position="115"/>
    </location>
    <ligand>
        <name>ATP</name>
        <dbReference type="ChEBI" id="CHEBI:30616"/>
    </ligand>
</feature>
<keyword evidence="3 7" id="KW-0133">Cell shape</keyword>
<evidence type="ECO:0000256" key="6">
    <source>
        <dbReference type="ARBA" id="ARBA00023316"/>
    </source>
</evidence>
<evidence type="ECO:0000256" key="5">
    <source>
        <dbReference type="ARBA" id="ARBA00023306"/>
    </source>
</evidence>
<keyword evidence="7" id="KW-0547">Nucleotide-binding</keyword>
<protein>
    <recommendedName>
        <fullName evidence="7">UDP-N-acetylmuramoyl-L-alanyl-D-glutamate--2,6-diaminopimelate ligase</fullName>
        <ecNumber evidence="7">6.3.2.13</ecNumber>
    </recommendedName>
    <alternativeName>
        <fullName evidence="7">Meso-A2pm-adding enzyme</fullName>
    </alternativeName>
    <alternativeName>
        <fullName evidence="7">Meso-diaminopimelate-adding enzyme</fullName>
    </alternativeName>
    <alternativeName>
        <fullName evidence="7">UDP-MurNAc-L-Ala-D-Glu:meso-diaminopimelate ligase</fullName>
    </alternativeName>
    <alternativeName>
        <fullName evidence="7">UDP-MurNAc-tripeptide synthetase</fullName>
    </alternativeName>
    <alternativeName>
        <fullName evidence="7">UDP-N-acetylmuramyl-tripeptide synthetase</fullName>
    </alternativeName>
</protein>
<dbReference type="AlphaFoldDB" id="A0A9E6UPE7"/>
<dbReference type="PANTHER" id="PTHR23135">
    <property type="entry name" value="MUR LIGASE FAMILY MEMBER"/>
    <property type="match status" value="1"/>
</dbReference>
<name>A0A9E6UPE7_9HYPH</name>
<evidence type="ECO:0000313" key="13">
    <source>
        <dbReference type="Proteomes" id="UP000825701"/>
    </source>
</evidence>
<evidence type="ECO:0000256" key="2">
    <source>
        <dbReference type="ARBA" id="ARBA00022618"/>
    </source>
</evidence>
<feature type="binding site" evidence="7">
    <location>
        <position position="178"/>
    </location>
    <ligand>
        <name>UDP-N-acetyl-alpha-D-muramoyl-L-alanyl-D-glutamate</name>
        <dbReference type="ChEBI" id="CHEBI:83900"/>
    </ligand>
</feature>
<dbReference type="KEGG" id="cmet:K6K41_04255"/>
<feature type="domain" description="Mur ligase C-terminal" evidence="10">
    <location>
        <begin position="332"/>
        <end position="456"/>
    </location>
</feature>
<feature type="binding site" evidence="7">
    <location>
        <position position="458"/>
    </location>
    <ligand>
        <name>meso-2,6-diaminopimelate</name>
        <dbReference type="ChEBI" id="CHEBI:57791"/>
    </ligand>
</feature>
<accession>A0A9E6UPE7</accession>
<dbReference type="GO" id="GO:0005737">
    <property type="term" value="C:cytoplasm"/>
    <property type="evidence" value="ECO:0007669"/>
    <property type="project" value="UniProtKB-SubCell"/>
</dbReference>
<comment type="catalytic activity">
    <reaction evidence="7">
        <text>UDP-N-acetyl-alpha-D-muramoyl-L-alanyl-D-glutamate + meso-2,6-diaminopimelate + ATP = UDP-N-acetyl-alpha-D-muramoyl-L-alanyl-gamma-D-glutamyl-meso-2,6-diaminopimelate + ADP + phosphate + H(+)</text>
        <dbReference type="Rhea" id="RHEA:23676"/>
        <dbReference type="ChEBI" id="CHEBI:15378"/>
        <dbReference type="ChEBI" id="CHEBI:30616"/>
        <dbReference type="ChEBI" id="CHEBI:43474"/>
        <dbReference type="ChEBI" id="CHEBI:57791"/>
        <dbReference type="ChEBI" id="CHEBI:83900"/>
        <dbReference type="ChEBI" id="CHEBI:83905"/>
        <dbReference type="ChEBI" id="CHEBI:456216"/>
        <dbReference type="EC" id="6.3.2.13"/>
    </reaction>
</comment>
<dbReference type="GO" id="GO:0071555">
    <property type="term" value="P:cell wall organization"/>
    <property type="evidence" value="ECO:0007669"/>
    <property type="project" value="UniProtKB-KW"/>
</dbReference>
<dbReference type="Pfam" id="PF02875">
    <property type="entry name" value="Mur_ligase_C"/>
    <property type="match status" value="1"/>
</dbReference>
<organism evidence="12 13">
    <name type="scientific">Chenggangzhangella methanolivorans</name>
    <dbReference type="NCBI Taxonomy" id="1437009"/>
    <lineage>
        <taxon>Bacteria</taxon>
        <taxon>Pseudomonadati</taxon>
        <taxon>Pseudomonadota</taxon>
        <taxon>Alphaproteobacteria</taxon>
        <taxon>Hyphomicrobiales</taxon>
        <taxon>Methylopilaceae</taxon>
        <taxon>Chenggangzhangella</taxon>
    </lineage>
</organism>
<feature type="domain" description="Mur ligase N-terminal catalytic" evidence="9">
    <location>
        <begin position="26"/>
        <end position="95"/>
    </location>
</feature>
<evidence type="ECO:0000259" key="9">
    <source>
        <dbReference type="Pfam" id="PF01225"/>
    </source>
</evidence>
<feature type="binding site" evidence="7">
    <location>
        <position position="454"/>
    </location>
    <ligand>
        <name>meso-2,6-diaminopimelate</name>
        <dbReference type="ChEBI" id="CHEBI:57791"/>
    </ligand>
</feature>
<dbReference type="GO" id="GO:0000287">
    <property type="term" value="F:magnesium ion binding"/>
    <property type="evidence" value="ECO:0007669"/>
    <property type="project" value="UniProtKB-UniRule"/>
</dbReference>
<keyword evidence="7" id="KW-0067">ATP-binding</keyword>
<comment type="PTM">
    <text evidence="7">Carboxylation is probably crucial for Mg(2+) binding and, consequently, for the gamma-phosphate positioning of ATP.</text>
</comment>
<dbReference type="Pfam" id="PF08245">
    <property type="entry name" value="Mur_ligase_M"/>
    <property type="match status" value="1"/>
</dbReference>
<comment type="caution">
    <text evidence="7">Lacks conserved residue(s) required for the propagation of feature annotation.</text>
</comment>
<dbReference type="SUPFAM" id="SSF53244">
    <property type="entry name" value="MurD-like peptide ligases, peptide-binding domain"/>
    <property type="match status" value="1"/>
</dbReference>
<feature type="binding site" evidence="7">
    <location>
        <position position="184"/>
    </location>
    <ligand>
        <name>UDP-N-acetyl-alpha-D-muramoyl-L-alanyl-D-glutamate</name>
        <dbReference type="ChEBI" id="CHEBI:83900"/>
    </ligand>
</feature>
<dbReference type="Proteomes" id="UP000825701">
    <property type="component" value="Chromosome"/>
</dbReference>
<evidence type="ECO:0000256" key="8">
    <source>
        <dbReference type="RuleBase" id="RU004135"/>
    </source>
</evidence>
<dbReference type="InterPro" id="IPR036615">
    <property type="entry name" value="Mur_ligase_C_dom_sf"/>
</dbReference>
<keyword evidence="7 12" id="KW-0436">Ligase</keyword>
<dbReference type="GO" id="GO:0051301">
    <property type="term" value="P:cell division"/>
    <property type="evidence" value="ECO:0007669"/>
    <property type="project" value="UniProtKB-KW"/>
</dbReference>
<dbReference type="HAMAP" id="MF_00208">
    <property type="entry name" value="MurE"/>
    <property type="match status" value="1"/>
</dbReference>
<feature type="binding site" evidence="7">
    <location>
        <position position="33"/>
    </location>
    <ligand>
        <name>UDP-N-acetyl-alpha-D-muramoyl-L-alanyl-D-glutamate</name>
        <dbReference type="ChEBI" id="CHEBI:83900"/>
    </ligand>
</feature>
<keyword evidence="13" id="KW-1185">Reference proteome</keyword>
<evidence type="ECO:0000256" key="1">
    <source>
        <dbReference type="ARBA" id="ARBA00005898"/>
    </source>
</evidence>